<proteinExistence type="predicted"/>
<dbReference type="GO" id="GO:0009236">
    <property type="term" value="P:cobalamin biosynthetic process"/>
    <property type="evidence" value="ECO:0007669"/>
    <property type="project" value="UniProtKB-UniPathway"/>
</dbReference>
<evidence type="ECO:0000313" key="5">
    <source>
        <dbReference type="Proteomes" id="UP000046155"/>
    </source>
</evidence>
<dbReference type="GO" id="GO:0016994">
    <property type="term" value="F:precorrin-6A reductase activity"/>
    <property type="evidence" value="ECO:0007669"/>
    <property type="project" value="UniProtKB-EC"/>
</dbReference>
<dbReference type="PANTHER" id="PTHR36925:SF1">
    <property type="entry name" value="COBALT-PRECORRIN-6A REDUCTASE"/>
    <property type="match status" value="1"/>
</dbReference>
<dbReference type="NCBIfam" id="TIGR00715">
    <property type="entry name" value="precor6x_red"/>
    <property type="match status" value="1"/>
</dbReference>
<dbReference type="Pfam" id="PF02571">
    <property type="entry name" value="CbiJ"/>
    <property type="match status" value="1"/>
</dbReference>
<dbReference type="Proteomes" id="UP000046155">
    <property type="component" value="Unassembled WGS sequence"/>
</dbReference>
<organism evidence="4 5">
    <name type="scientific">Syntrophaceticus schinkii</name>
    <dbReference type="NCBI Taxonomy" id="499207"/>
    <lineage>
        <taxon>Bacteria</taxon>
        <taxon>Bacillati</taxon>
        <taxon>Bacillota</taxon>
        <taxon>Clostridia</taxon>
        <taxon>Thermoanaerobacterales</taxon>
        <taxon>Thermoanaerobacterales Family III. Incertae Sedis</taxon>
        <taxon>Syntrophaceticus</taxon>
    </lineage>
</organism>
<name>A0A0B7MQL9_9FIRM</name>
<protein>
    <submittedName>
        <fullName evidence="4">Cobalamin (Vitamin B12) biosynthesis CobK/CbiJ, precorrin-6x reductase</fullName>
        <ecNumber evidence="4">1.3.1.54</ecNumber>
    </submittedName>
</protein>
<sequence>MILLLAGTKDGRELAADLISAGFSVLASVTTSYGGALLQEIPGVIVKIGRLDAAGMQRLVDEHRIKGILDATHPFAVEISQLAQDVACTSGRPYLRWERPSAALPESSLLYRVQDWDGVAEKISDLQARSVFLAVGVNHLAFIVGHPLLSLCSFTARVLPLPEAVSTCLRVGLKPQQIVALQGPGSRELNRALFEHFQADALVTKESGPEGEKVAAALDLKIPVVLVERPVADSEGHVVSDKDEVIYWAKQVEGQQTIF</sequence>
<dbReference type="AlphaFoldDB" id="A0A0B7MQL9"/>
<dbReference type="InterPro" id="IPR003723">
    <property type="entry name" value="Precorrin-6x_reduct"/>
</dbReference>
<dbReference type="EMBL" id="CDRZ01000279">
    <property type="protein sequence ID" value="CEO90271.1"/>
    <property type="molecule type" value="Genomic_DNA"/>
</dbReference>
<keyword evidence="3 4" id="KW-0560">Oxidoreductase</keyword>
<accession>A0A0B7MQL9</accession>
<dbReference type="UniPathway" id="UPA00148"/>
<dbReference type="PROSITE" id="PS51014">
    <property type="entry name" value="COBK_CBIJ"/>
    <property type="match status" value="1"/>
</dbReference>
<dbReference type="EC" id="1.3.1.54" evidence="4"/>
<dbReference type="OrthoDB" id="9780707at2"/>
<keyword evidence="2" id="KW-0169">Cobalamin biosynthesis</keyword>
<comment type="pathway">
    <text evidence="1">Cofactor biosynthesis; adenosylcobalamin biosynthesis.</text>
</comment>
<evidence type="ECO:0000256" key="2">
    <source>
        <dbReference type="ARBA" id="ARBA00022573"/>
    </source>
</evidence>
<dbReference type="PANTHER" id="PTHR36925">
    <property type="entry name" value="COBALT-PRECORRIN-6A REDUCTASE"/>
    <property type="match status" value="1"/>
</dbReference>
<evidence type="ECO:0000256" key="1">
    <source>
        <dbReference type="ARBA" id="ARBA00004953"/>
    </source>
</evidence>
<evidence type="ECO:0000313" key="4">
    <source>
        <dbReference type="EMBL" id="CEO90271.1"/>
    </source>
</evidence>
<gene>
    <name evidence="4" type="primary">cbiJ</name>
    <name evidence="4" type="ORF">SSCH_790016</name>
</gene>
<keyword evidence="5" id="KW-1185">Reference proteome</keyword>
<evidence type="ECO:0000256" key="3">
    <source>
        <dbReference type="ARBA" id="ARBA00023002"/>
    </source>
</evidence>
<dbReference type="RefSeq" id="WP_044666053.1">
    <property type="nucleotide sequence ID" value="NZ_CDRZ01000279.1"/>
</dbReference>
<reference evidence="5" key="1">
    <citation type="submission" date="2015-01" db="EMBL/GenBank/DDBJ databases">
        <authorList>
            <person name="Manzoor Shahid"/>
            <person name="Zubair Saima"/>
        </authorList>
    </citation>
    <scope>NUCLEOTIDE SEQUENCE [LARGE SCALE GENOMIC DNA]</scope>
    <source>
        <strain evidence="5">Sp3</strain>
    </source>
</reference>